<feature type="transmembrane region" description="Helical" evidence="1">
    <location>
        <begin position="993"/>
        <end position="1023"/>
    </location>
</feature>
<dbReference type="Gene3D" id="1.20.1640.10">
    <property type="entry name" value="Multidrug efflux transporter AcrB transmembrane domain"/>
    <property type="match status" value="2"/>
</dbReference>
<keyword evidence="1" id="KW-1133">Transmembrane helix</keyword>
<dbReference type="InterPro" id="IPR027463">
    <property type="entry name" value="AcrB_DN_DC_subdom"/>
</dbReference>
<protein>
    <submittedName>
        <fullName evidence="2">Efflux RND transporter permease subunit</fullName>
    </submittedName>
</protein>
<feature type="transmembrane region" description="Helical" evidence="1">
    <location>
        <begin position="890"/>
        <end position="910"/>
    </location>
</feature>
<sequence length="1040" mass="113316">MSITGIAIKRPLLLIVIFTVLILFGLQSYRSLNYNLLPKIDLPTVSISTLYPGAAAAEVQTTVTKKLEDAFSAVEGLDQINSTSQQSLSIITITFKSGTNIDQAERDVQRKADQIRNDLPTDAGKPKVSKVNLEETPVIKAGVTASMAPRDLYDLVNNQLRPILQNVAGVGQVNMIGGDEREIQININQDKLLNYGLSISRITEAVSNANLSFPAGSIETQNQQLSIRYDANLRSLDQLRELIILQQPGQGAICLKDIAEVVDATAKTTAINHIDGIPSIGVQIIKQSDANAVEVSKKIKQAFDDIQNQYIGQQLQFNISVDQSVYTLHAANAVMFDLMLAVLIVGIVMLAFLHSLRSSLFILIALPSSIIPTFMAMYLLGFSLNLMTLMAMSLVVGILVDDSIVVLENIYRHMEMGADKRKAALEGRNEIGFTALAITLVDVVVFLPLALAGGMIGAILREFSLVVVASTLMSLFVSFTITPLLASRFGKLEHLKENTLWGKINLAFERFIDTLREAYAKILQQLLHKKRYLLSGTILLIVGSIALVPMGFIGAAFIPKADQSNLVLNMELEPTATIYRTNTLVQQAEEFLLKQPEVEKVFSSIGFVTGSVSGTSSNNNLAELTLTLVDKEKRTMSAEDYGTFIQQKLSSLIAGAKFSVLTTSITGNVSNAPIQIAVKGVDLKEVRRIAEAYQKIVQETPGTQFVKLSVKDPKAEIDIKLNREKMSLLGLNAATVGAALQNAFSGIDKSLFRQGANEYNIMVSLDRFNRSDIRHVRNLPFVNTQGHTILLSQFADVTETLGETTLQRIDRLGAITIQANVAGRPTGTVSDEIKAKAQSVKIPNGISINYLGDSKNQKEAFGSLGLALITAILLVYLIMVALYENAVYPFVVLFSIPVALVGAFLALALTMETLNIFTIIGMIMLLGLVAKNAILIVDFTNHLKEKGASVTDALIEAGRERLRPILMTTLAMIFGMLPIAMASGAAAEIKNGMAWVIIGGLTSSMILTLFVVPAMYLIIANIITRLSKRKKRSNPVTWKQ</sequence>
<dbReference type="InterPro" id="IPR001036">
    <property type="entry name" value="Acrflvin-R"/>
</dbReference>
<dbReference type="EMBL" id="CP032157">
    <property type="protein sequence ID" value="AXY72566.1"/>
    <property type="molecule type" value="Genomic_DNA"/>
</dbReference>
<feature type="transmembrane region" description="Helical" evidence="1">
    <location>
        <begin position="431"/>
        <end position="451"/>
    </location>
</feature>
<dbReference type="Proteomes" id="UP000263900">
    <property type="component" value="Chromosome"/>
</dbReference>
<keyword evidence="1" id="KW-0472">Membrane</keyword>
<dbReference type="OrthoDB" id="9757876at2"/>
<feature type="transmembrane region" description="Helical" evidence="1">
    <location>
        <begin position="12"/>
        <end position="29"/>
    </location>
</feature>
<name>A0A3B7MHK7_9BACT</name>
<dbReference type="AlphaFoldDB" id="A0A3B7MHK7"/>
<dbReference type="RefSeq" id="WP_119048404.1">
    <property type="nucleotide sequence ID" value="NZ_CP032157.1"/>
</dbReference>
<feature type="transmembrane region" description="Helical" evidence="1">
    <location>
        <begin position="333"/>
        <end position="353"/>
    </location>
</feature>
<proteinExistence type="predicted"/>
<dbReference type="Gene3D" id="3.30.2090.10">
    <property type="entry name" value="Multidrug efflux transporter AcrB TolC docking domain, DN and DC subdomains"/>
    <property type="match status" value="2"/>
</dbReference>
<evidence type="ECO:0000313" key="3">
    <source>
        <dbReference type="Proteomes" id="UP000263900"/>
    </source>
</evidence>
<accession>A0A3B7MHK7</accession>
<dbReference type="PANTHER" id="PTHR32063">
    <property type="match status" value="1"/>
</dbReference>
<gene>
    <name evidence="2" type="ORF">D3H65_00615</name>
</gene>
<dbReference type="Pfam" id="PF00873">
    <property type="entry name" value="ACR_tran"/>
    <property type="match status" value="1"/>
</dbReference>
<dbReference type="GO" id="GO:0005886">
    <property type="term" value="C:plasma membrane"/>
    <property type="evidence" value="ECO:0007669"/>
    <property type="project" value="TreeGrafter"/>
</dbReference>
<dbReference type="SUPFAM" id="SSF82714">
    <property type="entry name" value="Multidrug efflux transporter AcrB TolC docking domain, DN and DC subdomains"/>
    <property type="match status" value="2"/>
</dbReference>
<feature type="transmembrane region" description="Helical" evidence="1">
    <location>
        <begin position="532"/>
        <end position="558"/>
    </location>
</feature>
<dbReference type="SUPFAM" id="SSF82693">
    <property type="entry name" value="Multidrug efflux transporter AcrB pore domain, PN1, PN2, PC1 and PC2 subdomains"/>
    <property type="match status" value="3"/>
</dbReference>
<feature type="transmembrane region" description="Helical" evidence="1">
    <location>
        <begin position="860"/>
        <end position="883"/>
    </location>
</feature>
<dbReference type="Gene3D" id="3.30.70.1430">
    <property type="entry name" value="Multidrug efflux transporter AcrB pore domain"/>
    <property type="match status" value="2"/>
</dbReference>
<feature type="transmembrane region" description="Helical" evidence="1">
    <location>
        <begin position="463"/>
        <end position="486"/>
    </location>
</feature>
<dbReference type="PANTHER" id="PTHR32063:SF0">
    <property type="entry name" value="SWARMING MOTILITY PROTEIN SWRC"/>
    <property type="match status" value="1"/>
</dbReference>
<dbReference type="GO" id="GO:0042910">
    <property type="term" value="F:xenobiotic transmembrane transporter activity"/>
    <property type="evidence" value="ECO:0007669"/>
    <property type="project" value="TreeGrafter"/>
</dbReference>
<evidence type="ECO:0000256" key="1">
    <source>
        <dbReference type="SAM" id="Phobius"/>
    </source>
</evidence>
<evidence type="ECO:0000313" key="2">
    <source>
        <dbReference type="EMBL" id="AXY72566.1"/>
    </source>
</evidence>
<keyword evidence="1" id="KW-0812">Transmembrane</keyword>
<organism evidence="2 3">
    <name type="scientific">Paraflavitalea soli</name>
    <dbReference type="NCBI Taxonomy" id="2315862"/>
    <lineage>
        <taxon>Bacteria</taxon>
        <taxon>Pseudomonadati</taxon>
        <taxon>Bacteroidota</taxon>
        <taxon>Chitinophagia</taxon>
        <taxon>Chitinophagales</taxon>
        <taxon>Chitinophagaceae</taxon>
        <taxon>Paraflavitalea</taxon>
    </lineage>
</organism>
<dbReference type="KEGG" id="pseg:D3H65_00615"/>
<feature type="transmembrane region" description="Helical" evidence="1">
    <location>
        <begin position="916"/>
        <end position="937"/>
    </location>
</feature>
<reference evidence="2 3" key="1">
    <citation type="submission" date="2018-09" db="EMBL/GenBank/DDBJ databases">
        <title>Genome sequencing of strain 6GH32-13.</title>
        <authorList>
            <person name="Weon H.-Y."/>
            <person name="Heo J."/>
            <person name="Kwon S.-W."/>
        </authorList>
    </citation>
    <scope>NUCLEOTIDE SEQUENCE [LARGE SCALE GENOMIC DNA]</scope>
    <source>
        <strain evidence="2 3">5GH32-13</strain>
    </source>
</reference>
<dbReference type="Gene3D" id="3.30.70.1440">
    <property type="entry name" value="Multidrug efflux transporter AcrB pore domain"/>
    <property type="match status" value="1"/>
</dbReference>
<dbReference type="PRINTS" id="PR00702">
    <property type="entry name" value="ACRIFLAVINRP"/>
</dbReference>
<feature type="transmembrane region" description="Helical" evidence="1">
    <location>
        <begin position="360"/>
        <end position="380"/>
    </location>
</feature>
<keyword evidence="3" id="KW-1185">Reference proteome</keyword>
<feature type="transmembrane region" description="Helical" evidence="1">
    <location>
        <begin position="386"/>
        <end position="410"/>
    </location>
</feature>
<dbReference type="Gene3D" id="3.30.70.1320">
    <property type="entry name" value="Multidrug efflux transporter AcrB pore domain like"/>
    <property type="match status" value="1"/>
</dbReference>
<dbReference type="SUPFAM" id="SSF82866">
    <property type="entry name" value="Multidrug efflux transporter AcrB transmembrane domain"/>
    <property type="match status" value="2"/>
</dbReference>
<feature type="transmembrane region" description="Helical" evidence="1">
    <location>
        <begin position="965"/>
        <end position="987"/>
    </location>
</feature>